<dbReference type="PATRIC" id="fig|1389415.4.peg.302"/>
<dbReference type="Gene3D" id="2.60.40.3940">
    <property type="match status" value="1"/>
</dbReference>
<dbReference type="Pfam" id="PF21882">
    <property type="entry name" value="Gp53-like_C"/>
    <property type="match status" value="1"/>
</dbReference>
<protein>
    <recommendedName>
        <fullName evidence="1">Putative tail fiber protein gp53-like C-terminal domain-containing protein</fullName>
    </recommendedName>
</protein>
<dbReference type="GO" id="GO:0046718">
    <property type="term" value="P:symbiont entry into host cell"/>
    <property type="evidence" value="ECO:0007669"/>
    <property type="project" value="InterPro"/>
</dbReference>
<gene>
    <name evidence="2" type="ORF">O185_01575</name>
</gene>
<feature type="domain" description="Putative tail fiber protein gp53-like C-terminal" evidence="1">
    <location>
        <begin position="190"/>
        <end position="264"/>
    </location>
</feature>
<evidence type="ECO:0000313" key="3">
    <source>
        <dbReference type="Proteomes" id="UP000017133"/>
    </source>
</evidence>
<keyword evidence="3" id="KW-1185">Reference proteome</keyword>
<organism evidence="2 3">
    <name type="scientific">Photorhabdus temperata J3</name>
    <dbReference type="NCBI Taxonomy" id="1389415"/>
    <lineage>
        <taxon>Bacteria</taxon>
        <taxon>Pseudomonadati</taxon>
        <taxon>Pseudomonadota</taxon>
        <taxon>Gammaproteobacteria</taxon>
        <taxon>Enterobacterales</taxon>
        <taxon>Morganellaceae</taxon>
        <taxon>Photorhabdus</taxon>
    </lineage>
</organism>
<dbReference type="Proteomes" id="UP000017133">
    <property type="component" value="Unassembled WGS sequence"/>
</dbReference>
<accession>U7R487</accession>
<evidence type="ECO:0000313" key="2">
    <source>
        <dbReference type="EMBL" id="ERT14818.1"/>
    </source>
</evidence>
<reference evidence="2 3" key="1">
    <citation type="submission" date="2013-10" db="EMBL/GenBank/DDBJ databases">
        <title>Whole Genome Shotgun Sequence of Photorhabdus temperata J3.</title>
        <authorList>
            <person name="Park G.-S."/>
            <person name="Hong S.-J."/>
            <person name="Shin J.-H."/>
        </authorList>
    </citation>
    <scope>NUCLEOTIDE SEQUENCE [LARGE SCALE GENOMIC DNA]</scope>
    <source>
        <strain evidence="2 3">J3</strain>
    </source>
</reference>
<dbReference type="InterPro" id="IPR054075">
    <property type="entry name" value="Gp53-like_C"/>
</dbReference>
<dbReference type="AlphaFoldDB" id="U7R487"/>
<name>U7R487_PHOTE</name>
<dbReference type="GO" id="GO:0019062">
    <property type="term" value="P:virion attachment to host cell"/>
    <property type="evidence" value="ECO:0007669"/>
    <property type="project" value="InterPro"/>
</dbReference>
<dbReference type="Pfam" id="PF03406">
    <property type="entry name" value="Phage_fiber_2"/>
    <property type="match status" value="1"/>
</dbReference>
<sequence>MNLKNDFKAFSIKDNANVVDQNLYENSPELQTGFPPIGLTTHVLNKALRQSSTISSVVADFIATESGSDVLDDGNIAKLTAQLNKALEIKITTQVPDSSLTQKGIVQLTDVIGNSNTLAATQKLASDINNNVNNRLEKTQNGADIPNKNEFVKNLGLKEAAKREIGNTANQIPDASFFSSKLDNDKGWWKSPSGIIEQYVRVIMKSNSNKKNATYHERIANVSFPIAFPTAFLGASVSVTDTVGPYIETPLVANASNTSITVWTGLYHPVGVYSAFPDSDIIVYLRVWGI</sequence>
<dbReference type="InterPro" id="IPR005068">
    <property type="entry name" value="Phage_lambda_Stf-r2"/>
</dbReference>
<dbReference type="RefSeq" id="WP_023043511.1">
    <property type="nucleotide sequence ID" value="NZ_AXDT01000016.1"/>
</dbReference>
<dbReference type="EMBL" id="AXDT01000016">
    <property type="protein sequence ID" value="ERT14818.1"/>
    <property type="molecule type" value="Genomic_DNA"/>
</dbReference>
<proteinExistence type="predicted"/>
<comment type="caution">
    <text evidence="2">The sequence shown here is derived from an EMBL/GenBank/DDBJ whole genome shotgun (WGS) entry which is preliminary data.</text>
</comment>
<evidence type="ECO:0000259" key="1">
    <source>
        <dbReference type="Pfam" id="PF21882"/>
    </source>
</evidence>